<keyword evidence="3" id="KW-0479">Metal-binding</keyword>
<evidence type="ECO:0000256" key="1">
    <source>
        <dbReference type="ARBA" id="ARBA00004123"/>
    </source>
</evidence>
<dbReference type="PANTHER" id="PTHR23235">
    <property type="entry name" value="KRUEPPEL-LIKE TRANSCRIPTION FACTOR"/>
    <property type="match status" value="1"/>
</dbReference>
<feature type="domain" description="C2H2-type" evidence="13">
    <location>
        <begin position="144"/>
        <end position="171"/>
    </location>
</feature>
<dbReference type="GO" id="GO:0000981">
    <property type="term" value="F:DNA-binding transcription factor activity, RNA polymerase II-specific"/>
    <property type="evidence" value="ECO:0007669"/>
    <property type="project" value="TreeGrafter"/>
</dbReference>
<protein>
    <recommendedName>
        <fullName evidence="13">C2H2-type domain-containing protein</fullName>
    </recommendedName>
</protein>
<reference evidence="14" key="2">
    <citation type="submission" date="2021-09" db="EMBL/GenBank/DDBJ databases">
        <authorList>
            <person name="Jia N."/>
            <person name="Wang J."/>
            <person name="Shi W."/>
            <person name="Du L."/>
            <person name="Sun Y."/>
            <person name="Zhan W."/>
            <person name="Jiang J."/>
            <person name="Wang Q."/>
            <person name="Zhang B."/>
            <person name="Ji P."/>
            <person name="Sakyi L.B."/>
            <person name="Cui X."/>
            <person name="Yuan T."/>
            <person name="Jiang B."/>
            <person name="Yang W."/>
            <person name="Lam T.T.-Y."/>
            <person name="Chang Q."/>
            <person name="Ding S."/>
            <person name="Wang X."/>
            <person name="Zhu J."/>
            <person name="Ruan X."/>
            <person name="Zhao L."/>
            <person name="Wei J."/>
            <person name="Que T."/>
            <person name="Du C."/>
            <person name="Cheng J."/>
            <person name="Dai P."/>
            <person name="Han X."/>
            <person name="Huang E."/>
            <person name="Gao Y."/>
            <person name="Liu J."/>
            <person name="Shao H."/>
            <person name="Ye R."/>
            <person name="Li L."/>
            <person name="Wei W."/>
            <person name="Wang X."/>
            <person name="Wang C."/>
            <person name="Huo Q."/>
            <person name="Li W."/>
            <person name="Guo W."/>
            <person name="Chen H."/>
            <person name="Chen S."/>
            <person name="Zhou L."/>
            <person name="Zhou L."/>
            <person name="Ni X."/>
            <person name="Tian J."/>
            <person name="Zhou Y."/>
            <person name="Sheng Y."/>
            <person name="Liu T."/>
            <person name="Pan Y."/>
            <person name="Xia L."/>
            <person name="Li J."/>
            <person name="Zhao F."/>
            <person name="Cao W."/>
        </authorList>
    </citation>
    <scope>NUCLEOTIDE SEQUENCE</scope>
    <source>
        <strain evidence="14">Rmic-2018</strain>
        <tissue evidence="14">Larvae</tissue>
    </source>
</reference>
<dbReference type="Gene3D" id="3.30.160.60">
    <property type="entry name" value="Classic Zinc Finger"/>
    <property type="match status" value="4"/>
</dbReference>
<dbReference type="InterPro" id="IPR013087">
    <property type="entry name" value="Znf_C2H2_type"/>
</dbReference>
<dbReference type="InterPro" id="IPR036236">
    <property type="entry name" value="Znf_C2H2_sf"/>
</dbReference>
<sequence length="266" mass="29729">MIKRIADRTEESDDKKSGEQPASSEPTPAKEPEPCFHRSSAIMLAHRGVKPRGLVVAKSSVTKRAPLVAAEETVTTSRVTGRGGPQMCPVCKKIISSASNLRQHYTICHTSSVRPYACDVCQKRFNTESNLRQHRRTHTGERPFPCPHCDRSFGTSTNLRQHERTHTGERPFACSECPRAFQTSSNLRQHLRIHTGERPFACPECGKRFGSSANLKQHSKTHDYDRSCKKEDSEDEGPRPDTVILVEMEEPNEMIVGYQSVADGTA</sequence>
<dbReference type="FunFam" id="3.30.160.60:FF:000690">
    <property type="entry name" value="Zinc finger protein 354C"/>
    <property type="match status" value="1"/>
</dbReference>
<evidence type="ECO:0000313" key="14">
    <source>
        <dbReference type="EMBL" id="KAH8040200.1"/>
    </source>
</evidence>
<evidence type="ECO:0000256" key="9">
    <source>
        <dbReference type="ARBA" id="ARBA00023163"/>
    </source>
</evidence>
<keyword evidence="7" id="KW-0805">Transcription regulation</keyword>
<evidence type="ECO:0000256" key="11">
    <source>
        <dbReference type="PROSITE-ProRule" id="PRU00042"/>
    </source>
</evidence>
<reference evidence="14" key="1">
    <citation type="journal article" date="2020" name="Cell">
        <title>Large-Scale Comparative Analyses of Tick Genomes Elucidate Their Genetic Diversity and Vector Capacities.</title>
        <authorList>
            <consortium name="Tick Genome and Microbiome Consortium (TIGMIC)"/>
            <person name="Jia N."/>
            <person name="Wang J."/>
            <person name="Shi W."/>
            <person name="Du L."/>
            <person name="Sun Y."/>
            <person name="Zhan W."/>
            <person name="Jiang J.F."/>
            <person name="Wang Q."/>
            <person name="Zhang B."/>
            <person name="Ji P."/>
            <person name="Bell-Sakyi L."/>
            <person name="Cui X.M."/>
            <person name="Yuan T.T."/>
            <person name="Jiang B.G."/>
            <person name="Yang W.F."/>
            <person name="Lam T.T."/>
            <person name="Chang Q.C."/>
            <person name="Ding S.J."/>
            <person name="Wang X.J."/>
            <person name="Zhu J.G."/>
            <person name="Ruan X.D."/>
            <person name="Zhao L."/>
            <person name="Wei J.T."/>
            <person name="Ye R.Z."/>
            <person name="Que T.C."/>
            <person name="Du C.H."/>
            <person name="Zhou Y.H."/>
            <person name="Cheng J.X."/>
            <person name="Dai P.F."/>
            <person name="Guo W.B."/>
            <person name="Han X.H."/>
            <person name="Huang E.J."/>
            <person name="Li L.F."/>
            <person name="Wei W."/>
            <person name="Gao Y.C."/>
            <person name="Liu J.Z."/>
            <person name="Shao H.Z."/>
            <person name="Wang X."/>
            <person name="Wang C.C."/>
            <person name="Yang T.C."/>
            <person name="Huo Q.B."/>
            <person name="Li W."/>
            <person name="Chen H.Y."/>
            <person name="Chen S.E."/>
            <person name="Zhou L.G."/>
            <person name="Ni X.B."/>
            <person name="Tian J.H."/>
            <person name="Sheng Y."/>
            <person name="Liu T."/>
            <person name="Pan Y.S."/>
            <person name="Xia L.Y."/>
            <person name="Li J."/>
            <person name="Zhao F."/>
            <person name="Cao W.C."/>
        </authorList>
    </citation>
    <scope>NUCLEOTIDE SEQUENCE</scope>
    <source>
        <strain evidence="14">Rmic-2018</strain>
    </source>
</reference>
<dbReference type="GO" id="GO:0008270">
    <property type="term" value="F:zinc ion binding"/>
    <property type="evidence" value="ECO:0007669"/>
    <property type="project" value="UniProtKB-KW"/>
</dbReference>
<dbReference type="PROSITE" id="PS50157">
    <property type="entry name" value="ZINC_FINGER_C2H2_2"/>
    <property type="match status" value="4"/>
</dbReference>
<keyword evidence="6" id="KW-0862">Zinc</keyword>
<feature type="compositionally biased region" description="Basic and acidic residues" evidence="12">
    <location>
        <begin position="220"/>
        <end position="239"/>
    </location>
</feature>
<name>A0A9J6F238_RHIMP</name>
<evidence type="ECO:0000256" key="2">
    <source>
        <dbReference type="ARBA" id="ARBA00006991"/>
    </source>
</evidence>
<dbReference type="PROSITE" id="PS00028">
    <property type="entry name" value="ZINC_FINGER_C2H2_1"/>
    <property type="match status" value="4"/>
</dbReference>
<organism evidence="14 15">
    <name type="scientific">Rhipicephalus microplus</name>
    <name type="common">Cattle tick</name>
    <name type="synonym">Boophilus microplus</name>
    <dbReference type="NCBI Taxonomy" id="6941"/>
    <lineage>
        <taxon>Eukaryota</taxon>
        <taxon>Metazoa</taxon>
        <taxon>Ecdysozoa</taxon>
        <taxon>Arthropoda</taxon>
        <taxon>Chelicerata</taxon>
        <taxon>Arachnida</taxon>
        <taxon>Acari</taxon>
        <taxon>Parasitiformes</taxon>
        <taxon>Ixodida</taxon>
        <taxon>Ixodoidea</taxon>
        <taxon>Ixodidae</taxon>
        <taxon>Rhipicephalinae</taxon>
        <taxon>Rhipicephalus</taxon>
        <taxon>Boophilus</taxon>
    </lineage>
</organism>
<keyword evidence="15" id="KW-1185">Reference proteome</keyword>
<proteinExistence type="inferred from homology"/>
<evidence type="ECO:0000256" key="4">
    <source>
        <dbReference type="ARBA" id="ARBA00022737"/>
    </source>
</evidence>
<dbReference type="OrthoDB" id="8113227at2759"/>
<dbReference type="GO" id="GO:0000978">
    <property type="term" value="F:RNA polymerase II cis-regulatory region sequence-specific DNA binding"/>
    <property type="evidence" value="ECO:0007669"/>
    <property type="project" value="TreeGrafter"/>
</dbReference>
<dbReference type="VEuPathDB" id="VectorBase:LOC119184941"/>
<keyword evidence="10" id="KW-0539">Nucleus</keyword>
<feature type="region of interest" description="Disordered" evidence="12">
    <location>
        <begin position="216"/>
        <end position="241"/>
    </location>
</feature>
<evidence type="ECO:0000256" key="8">
    <source>
        <dbReference type="ARBA" id="ARBA00023125"/>
    </source>
</evidence>
<dbReference type="FunFam" id="3.30.160.60:FF:000512">
    <property type="entry name" value="zinc finger protein 197 isoform X1"/>
    <property type="match status" value="1"/>
</dbReference>
<dbReference type="Pfam" id="PF13465">
    <property type="entry name" value="zf-H2C2_2"/>
    <property type="match status" value="1"/>
</dbReference>
<evidence type="ECO:0000256" key="10">
    <source>
        <dbReference type="ARBA" id="ARBA00023242"/>
    </source>
</evidence>
<evidence type="ECO:0000313" key="15">
    <source>
        <dbReference type="Proteomes" id="UP000821866"/>
    </source>
</evidence>
<dbReference type="EMBL" id="JABSTU010000001">
    <property type="protein sequence ID" value="KAH8040200.1"/>
    <property type="molecule type" value="Genomic_DNA"/>
</dbReference>
<feature type="region of interest" description="Disordered" evidence="12">
    <location>
        <begin position="1"/>
        <end position="35"/>
    </location>
</feature>
<comment type="similarity">
    <text evidence="2">Belongs to the krueppel C2H2-type zinc-finger protein family.</text>
</comment>
<dbReference type="AlphaFoldDB" id="A0A9J6F238"/>
<accession>A0A9J6F238</accession>
<keyword evidence="4" id="KW-0677">Repeat</keyword>
<dbReference type="FunFam" id="3.30.160.60:FF:000495">
    <property type="entry name" value="zinc finger protein 668"/>
    <property type="match status" value="1"/>
</dbReference>
<evidence type="ECO:0000256" key="3">
    <source>
        <dbReference type="ARBA" id="ARBA00022723"/>
    </source>
</evidence>
<feature type="compositionally biased region" description="Basic and acidic residues" evidence="12">
    <location>
        <begin position="1"/>
        <end position="18"/>
    </location>
</feature>
<comment type="subcellular location">
    <subcellularLocation>
        <location evidence="1">Nucleus</location>
    </subcellularLocation>
</comment>
<feature type="domain" description="C2H2-type" evidence="13">
    <location>
        <begin position="116"/>
        <end position="143"/>
    </location>
</feature>
<evidence type="ECO:0000256" key="6">
    <source>
        <dbReference type="ARBA" id="ARBA00022833"/>
    </source>
</evidence>
<gene>
    <name evidence="14" type="ORF">HPB51_009748</name>
</gene>
<dbReference type="FunFam" id="3.30.160.60:FF:002343">
    <property type="entry name" value="Zinc finger protein 33A"/>
    <property type="match status" value="1"/>
</dbReference>
<dbReference type="GO" id="GO:0003682">
    <property type="term" value="F:chromatin binding"/>
    <property type="evidence" value="ECO:0007669"/>
    <property type="project" value="UniProtKB-ARBA"/>
</dbReference>
<keyword evidence="5 11" id="KW-0863">Zinc-finger</keyword>
<dbReference type="SUPFAM" id="SSF57667">
    <property type="entry name" value="beta-beta-alpha zinc fingers"/>
    <property type="match status" value="3"/>
</dbReference>
<feature type="domain" description="C2H2-type" evidence="13">
    <location>
        <begin position="200"/>
        <end position="227"/>
    </location>
</feature>
<dbReference type="OMA" id="ICHTSSV"/>
<keyword evidence="9" id="KW-0804">Transcription</keyword>
<evidence type="ECO:0000256" key="7">
    <source>
        <dbReference type="ARBA" id="ARBA00023015"/>
    </source>
</evidence>
<dbReference type="Proteomes" id="UP000821866">
    <property type="component" value="Chromosome 1"/>
</dbReference>
<keyword evidence="8" id="KW-0238">DNA-binding</keyword>
<dbReference type="Pfam" id="PF13912">
    <property type="entry name" value="zf-C2H2_6"/>
    <property type="match status" value="1"/>
</dbReference>
<feature type="domain" description="C2H2-type" evidence="13">
    <location>
        <begin position="172"/>
        <end position="199"/>
    </location>
</feature>
<evidence type="ECO:0000256" key="5">
    <source>
        <dbReference type="ARBA" id="ARBA00022771"/>
    </source>
</evidence>
<dbReference type="PANTHER" id="PTHR23235:SF152">
    <property type="entry name" value="SI:DKEY-210J14.3"/>
    <property type="match status" value="1"/>
</dbReference>
<evidence type="ECO:0000259" key="13">
    <source>
        <dbReference type="PROSITE" id="PS50157"/>
    </source>
</evidence>
<dbReference type="GO" id="GO:0005634">
    <property type="term" value="C:nucleus"/>
    <property type="evidence" value="ECO:0007669"/>
    <property type="project" value="UniProtKB-SubCell"/>
</dbReference>
<dbReference type="Pfam" id="PF00096">
    <property type="entry name" value="zf-C2H2"/>
    <property type="match status" value="2"/>
</dbReference>
<dbReference type="SMART" id="SM00355">
    <property type="entry name" value="ZnF_C2H2"/>
    <property type="match status" value="5"/>
</dbReference>
<evidence type="ECO:0000256" key="12">
    <source>
        <dbReference type="SAM" id="MobiDB-lite"/>
    </source>
</evidence>
<comment type="caution">
    <text evidence="14">The sequence shown here is derived from an EMBL/GenBank/DDBJ whole genome shotgun (WGS) entry which is preliminary data.</text>
</comment>